<name>A0ABU1SDL6_9MICO</name>
<protein>
    <submittedName>
        <fullName evidence="2">Uncharacterized protein</fullName>
    </submittedName>
</protein>
<gene>
    <name evidence="2" type="ORF">J2Y69_002310</name>
</gene>
<comment type="caution">
    <text evidence="2">The sequence shown here is derived from an EMBL/GenBank/DDBJ whole genome shotgun (WGS) entry which is preliminary data.</text>
</comment>
<organism evidence="2 3">
    <name type="scientific">Microbacterium resistens</name>
    <dbReference type="NCBI Taxonomy" id="156977"/>
    <lineage>
        <taxon>Bacteria</taxon>
        <taxon>Bacillati</taxon>
        <taxon>Actinomycetota</taxon>
        <taxon>Actinomycetes</taxon>
        <taxon>Micrococcales</taxon>
        <taxon>Microbacteriaceae</taxon>
        <taxon>Microbacterium</taxon>
    </lineage>
</organism>
<keyword evidence="3" id="KW-1185">Reference proteome</keyword>
<sequence>MAGRNFGRQAQSRARREAKDHLALSQTEIDAETLYHPPEECDCVVLPQEIYLDATNQMLVVLYLHQQRLVRFFMAWQCRTRDGDWAERYSVCTLHGYLHEHTTGHSQPNDRRDVTPLYSQADVQECHDRAYDLVHTRYQFANGGTYG</sequence>
<dbReference type="EMBL" id="JAVDUM010000009">
    <property type="protein sequence ID" value="MDR6867706.1"/>
    <property type="molecule type" value="Genomic_DNA"/>
</dbReference>
<evidence type="ECO:0000313" key="2">
    <source>
        <dbReference type="EMBL" id="MDR6867706.1"/>
    </source>
</evidence>
<dbReference type="Proteomes" id="UP001259347">
    <property type="component" value="Unassembled WGS sequence"/>
</dbReference>
<proteinExistence type="predicted"/>
<evidence type="ECO:0000256" key="1">
    <source>
        <dbReference type="SAM" id="MobiDB-lite"/>
    </source>
</evidence>
<feature type="region of interest" description="Disordered" evidence="1">
    <location>
        <begin position="1"/>
        <end position="22"/>
    </location>
</feature>
<evidence type="ECO:0000313" key="3">
    <source>
        <dbReference type="Proteomes" id="UP001259347"/>
    </source>
</evidence>
<accession>A0ABU1SDL6</accession>
<dbReference type="RefSeq" id="WP_310020763.1">
    <property type="nucleotide sequence ID" value="NZ_JAVDUM010000009.1"/>
</dbReference>
<reference evidence="2 3" key="1">
    <citation type="submission" date="2023-07" db="EMBL/GenBank/DDBJ databases">
        <title>Sorghum-associated microbial communities from plants grown in Nebraska, USA.</title>
        <authorList>
            <person name="Schachtman D."/>
        </authorList>
    </citation>
    <scope>NUCLEOTIDE SEQUENCE [LARGE SCALE GENOMIC DNA]</scope>
    <source>
        <strain evidence="2 3">2980</strain>
    </source>
</reference>